<evidence type="ECO:0000256" key="1">
    <source>
        <dbReference type="SAM" id="Phobius"/>
    </source>
</evidence>
<sequence length="204" mass="22678">MVLAEPIVAPARHEHQITAFGSPFFSRQLEATLLTPEFPPRLPLFLWREQARHSPSSRSRQEVSSHDETIIQGSGSAACDILINISLCWVFDAHSSGNKRTDSFIDRLMFYAINRGIETSVCALFGGFLYNFVSGTYYFLITLLANTHLYVISTISILTLRGVPADSQKDQPIHLSDLYLTTMVGADAGNGKSPRRTDSLEIKV</sequence>
<dbReference type="Proteomes" id="UP000054279">
    <property type="component" value="Unassembled WGS sequence"/>
</dbReference>
<evidence type="ECO:0000259" key="2">
    <source>
        <dbReference type="Pfam" id="PF20152"/>
    </source>
</evidence>
<organism evidence="3 4">
    <name type="scientific">Sphaerobolus stellatus (strain SS14)</name>
    <dbReference type="NCBI Taxonomy" id="990650"/>
    <lineage>
        <taxon>Eukaryota</taxon>
        <taxon>Fungi</taxon>
        <taxon>Dikarya</taxon>
        <taxon>Basidiomycota</taxon>
        <taxon>Agaricomycotina</taxon>
        <taxon>Agaricomycetes</taxon>
        <taxon>Phallomycetidae</taxon>
        <taxon>Geastrales</taxon>
        <taxon>Sphaerobolaceae</taxon>
        <taxon>Sphaerobolus</taxon>
    </lineage>
</organism>
<keyword evidence="1" id="KW-0472">Membrane</keyword>
<dbReference type="HOGENOM" id="CLU_1344000_0_0_1"/>
<feature type="transmembrane region" description="Helical" evidence="1">
    <location>
        <begin position="136"/>
        <end position="160"/>
    </location>
</feature>
<keyword evidence="1" id="KW-0812">Transmembrane</keyword>
<accession>A0A0C9VDW1</accession>
<evidence type="ECO:0000313" key="3">
    <source>
        <dbReference type="EMBL" id="KIJ35611.1"/>
    </source>
</evidence>
<keyword evidence="1" id="KW-1133">Transmembrane helix</keyword>
<proteinExistence type="predicted"/>
<dbReference type="EMBL" id="KN837187">
    <property type="protein sequence ID" value="KIJ35611.1"/>
    <property type="molecule type" value="Genomic_DNA"/>
</dbReference>
<feature type="transmembrane region" description="Helical" evidence="1">
    <location>
        <begin position="108"/>
        <end position="130"/>
    </location>
</feature>
<dbReference type="AlphaFoldDB" id="A0A0C9VDW1"/>
<gene>
    <name evidence="3" type="ORF">M422DRAFT_262207</name>
</gene>
<reference evidence="3 4" key="1">
    <citation type="submission" date="2014-06" db="EMBL/GenBank/DDBJ databases">
        <title>Evolutionary Origins and Diversification of the Mycorrhizal Mutualists.</title>
        <authorList>
            <consortium name="DOE Joint Genome Institute"/>
            <consortium name="Mycorrhizal Genomics Consortium"/>
            <person name="Kohler A."/>
            <person name="Kuo A."/>
            <person name="Nagy L.G."/>
            <person name="Floudas D."/>
            <person name="Copeland A."/>
            <person name="Barry K.W."/>
            <person name="Cichocki N."/>
            <person name="Veneault-Fourrey C."/>
            <person name="LaButti K."/>
            <person name="Lindquist E.A."/>
            <person name="Lipzen A."/>
            <person name="Lundell T."/>
            <person name="Morin E."/>
            <person name="Murat C."/>
            <person name="Riley R."/>
            <person name="Ohm R."/>
            <person name="Sun H."/>
            <person name="Tunlid A."/>
            <person name="Henrissat B."/>
            <person name="Grigoriev I.V."/>
            <person name="Hibbett D.S."/>
            <person name="Martin F."/>
        </authorList>
    </citation>
    <scope>NUCLEOTIDE SEQUENCE [LARGE SCALE GENOMIC DNA]</scope>
    <source>
        <strain evidence="3 4">SS14</strain>
    </source>
</reference>
<name>A0A0C9VDW1_SPHS4</name>
<dbReference type="InterPro" id="IPR045339">
    <property type="entry name" value="DUF6534"/>
</dbReference>
<keyword evidence="4" id="KW-1185">Reference proteome</keyword>
<feature type="domain" description="DUF6534" evidence="2">
    <location>
        <begin position="76"/>
        <end position="161"/>
    </location>
</feature>
<evidence type="ECO:0000313" key="4">
    <source>
        <dbReference type="Proteomes" id="UP000054279"/>
    </source>
</evidence>
<dbReference type="Pfam" id="PF20152">
    <property type="entry name" value="DUF6534"/>
    <property type="match status" value="1"/>
</dbReference>
<protein>
    <recommendedName>
        <fullName evidence="2">DUF6534 domain-containing protein</fullName>
    </recommendedName>
</protein>